<protein>
    <submittedName>
        <fullName evidence="2">Ppx/GppA family phosphatase</fullName>
    </submittedName>
</protein>
<dbReference type="Pfam" id="PF02541">
    <property type="entry name" value="Ppx-GppA"/>
    <property type="match status" value="1"/>
</dbReference>
<proteinExistence type="predicted"/>
<dbReference type="InterPro" id="IPR050273">
    <property type="entry name" value="GppA/Ppx_hydrolase"/>
</dbReference>
<keyword evidence="3" id="KW-1185">Reference proteome</keyword>
<organism evidence="2 3">
    <name type="scientific">Cloacibacillus evryensis</name>
    <dbReference type="NCBI Taxonomy" id="508460"/>
    <lineage>
        <taxon>Bacteria</taxon>
        <taxon>Thermotogati</taxon>
        <taxon>Synergistota</taxon>
        <taxon>Synergistia</taxon>
        <taxon>Synergistales</taxon>
        <taxon>Synergistaceae</taxon>
        <taxon>Cloacibacillus</taxon>
    </lineage>
</organism>
<accession>A0AAW5JZS8</accession>
<dbReference type="InterPro" id="IPR003695">
    <property type="entry name" value="Ppx_GppA_N"/>
</dbReference>
<dbReference type="EMBL" id="JANFYT010000003">
    <property type="protein sequence ID" value="MCQ4813171.1"/>
    <property type="molecule type" value="Genomic_DNA"/>
</dbReference>
<reference evidence="2 3" key="1">
    <citation type="submission" date="2022-06" db="EMBL/GenBank/DDBJ databases">
        <title>Isolation of gut microbiota from human fecal samples.</title>
        <authorList>
            <person name="Pamer E.G."/>
            <person name="Barat B."/>
            <person name="Waligurski E."/>
            <person name="Medina S."/>
            <person name="Paddock L."/>
            <person name="Mostad J."/>
        </authorList>
    </citation>
    <scope>NUCLEOTIDE SEQUENCE [LARGE SCALE GENOMIC DNA]</scope>
    <source>
        <strain evidence="2 3">DFI.9.90</strain>
    </source>
</reference>
<evidence type="ECO:0000313" key="3">
    <source>
        <dbReference type="Proteomes" id="UP001205919"/>
    </source>
</evidence>
<dbReference type="Proteomes" id="UP001205919">
    <property type="component" value="Unassembled WGS sequence"/>
</dbReference>
<name>A0AAW5JZS8_9BACT</name>
<feature type="domain" description="Ppx/GppA phosphatase N-terminal" evidence="1">
    <location>
        <begin position="20"/>
        <end position="299"/>
    </location>
</feature>
<dbReference type="RefSeq" id="WP_008708840.1">
    <property type="nucleotide sequence ID" value="NZ_CABKQM010000002.1"/>
</dbReference>
<dbReference type="CDD" id="cd24054">
    <property type="entry name" value="ASKHA_NBD_AaPPX-GppA_MtPPX2-like"/>
    <property type="match status" value="1"/>
</dbReference>
<dbReference type="Gene3D" id="3.30.420.40">
    <property type="match status" value="1"/>
</dbReference>
<sequence length="311" mass="33043">MKKAVIDIGTNSVKLTVGERSREQGIKILFDVNVITKLGEGMQESGTLSREAMTRTAQAVVKFADFARSQGAEETVCVGTMALRTAKNAADFLKMVREEGGPEVRVISGEEEAALSGRAMLNSIEGAARGEVLIFDTGGGSTEFTRVNNGALESPVSVLVGAVTLTDENFKSSPADPRKVCAVVAELAKRFSEEGLRPGAAMMIGAGGNVTAMASVAAGLDEYDPNKIHGSRLSLKEVMRQTALYAKCTGDERRAIRGLSPKRADIILGGACIILAAMEAAGAKEITVSDRSLRHELLRRIYEGQPAEERP</sequence>
<evidence type="ECO:0000259" key="1">
    <source>
        <dbReference type="Pfam" id="PF02541"/>
    </source>
</evidence>
<comment type="caution">
    <text evidence="2">The sequence shown here is derived from an EMBL/GenBank/DDBJ whole genome shotgun (WGS) entry which is preliminary data.</text>
</comment>
<dbReference type="SUPFAM" id="SSF53067">
    <property type="entry name" value="Actin-like ATPase domain"/>
    <property type="match status" value="2"/>
</dbReference>
<dbReference type="AlphaFoldDB" id="A0AAW5JZS8"/>
<dbReference type="PANTHER" id="PTHR30005:SF0">
    <property type="entry name" value="RETROGRADE REGULATION PROTEIN 2"/>
    <property type="match status" value="1"/>
</dbReference>
<dbReference type="InterPro" id="IPR043129">
    <property type="entry name" value="ATPase_NBD"/>
</dbReference>
<evidence type="ECO:0000313" key="2">
    <source>
        <dbReference type="EMBL" id="MCQ4813171.1"/>
    </source>
</evidence>
<dbReference type="Gene3D" id="3.30.420.150">
    <property type="entry name" value="Exopolyphosphatase. Domain 2"/>
    <property type="match status" value="1"/>
</dbReference>
<dbReference type="PANTHER" id="PTHR30005">
    <property type="entry name" value="EXOPOLYPHOSPHATASE"/>
    <property type="match status" value="1"/>
</dbReference>
<gene>
    <name evidence="2" type="ORF">NE630_01885</name>
</gene>